<name>A0A6J4V3W6_9BACT</name>
<dbReference type="InterPro" id="IPR032710">
    <property type="entry name" value="NTF2-like_dom_sf"/>
</dbReference>
<dbReference type="EMBL" id="CADCWE010000259">
    <property type="protein sequence ID" value="CAA9564014.1"/>
    <property type="molecule type" value="Genomic_DNA"/>
</dbReference>
<feature type="domain" description="Pyrrolo-quinoline quinone repeat" evidence="1">
    <location>
        <begin position="269"/>
        <end position="415"/>
    </location>
</feature>
<proteinExistence type="predicted"/>
<dbReference type="InterPro" id="IPR015943">
    <property type="entry name" value="WD40/YVTN_repeat-like_dom_sf"/>
</dbReference>
<dbReference type="InterPro" id="IPR018391">
    <property type="entry name" value="PQQ_b-propeller_rpt"/>
</dbReference>
<sequence>MPNRRGARGGSGITVVLVLTLAMAAPFVAIPERAARAEPAAATDVLSLGAGPDRSGAMPGPGPTGQPALRWRAETGAYPLTGEDFTAVYPFFLNVEPAVAAGLVVAPGIDTGLVALDVRDGMRRWRSAPGRDSFASPTVADSAVYAGSYDGVFHAVDLATGAPRWTATLPGDPVTGSPAVADGRVTVGTIRGAVVAFDAHSGVERWRSEAPGFGPMGSPAIAGGVVYALRADGSLRALDAATGTERWRFDGFVPPRGNGLFDLMFTAFPVVADGLVFVGGAGSALHALDAATGREQWRLRLATLRLSAPAVSGGTVFVAADGAYVDGFDTLHALDAATGAVRWSVVADDLHTPPTVVGDIVYAGGGDLSVSAYDAATGERLWRVGLAPPGGRPGRMAVVNTAPVVTEGMVFVGADEQADGSSPHLGSSIVALGSGPAAPSGHDASASRAIATARDVPAPGACRVAPRTVADLIALGSKIDPLNRAAAPLLRPVPAAELQPVAREWIACVNADDYARLFALLTDGYLRRNFATGDPAAAADLAALMLPAAPLPESARFAFVGLADVLPLDAGRVRARVRFQNGDGVSRAQDWIFVPQGGRWRIDEVRPVE</sequence>
<dbReference type="SUPFAM" id="SSF54427">
    <property type="entry name" value="NTF2-like"/>
    <property type="match status" value="1"/>
</dbReference>
<dbReference type="PANTHER" id="PTHR34512:SF30">
    <property type="entry name" value="OUTER MEMBRANE PROTEIN ASSEMBLY FACTOR BAMB"/>
    <property type="match status" value="1"/>
</dbReference>
<organism evidence="2">
    <name type="scientific">uncultured Thermomicrobiales bacterium</name>
    <dbReference type="NCBI Taxonomy" id="1645740"/>
    <lineage>
        <taxon>Bacteria</taxon>
        <taxon>Pseudomonadati</taxon>
        <taxon>Thermomicrobiota</taxon>
        <taxon>Thermomicrobia</taxon>
        <taxon>Thermomicrobiales</taxon>
        <taxon>environmental samples</taxon>
    </lineage>
</organism>
<reference evidence="2" key="1">
    <citation type="submission" date="2020-02" db="EMBL/GenBank/DDBJ databases">
        <authorList>
            <person name="Meier V. D."/>
        </authorList>
    </citation>
    <scope>NUCLEOTIDE SEQUENCE</scope>
    <source>
        <strain evidence="2">AVDCRST_MAG73</strain>
    </source>
</reference>
<dbReference type="Gene3D" id="2.130.10.10">
    <property type="entry name" value="YVTN repeat-like/Quinoprotein amine dehydrogenase"/>
    <property type="match status" value="2"/>
</dbReference>
<dbReference type="InterPro" id="IPR011047">
    <property type="entry name" value="Quinoprotein_ADH-like_sf"/>
</dbReference>
<dbReference type="SUPFAM" id="SSF50998">
    <property type="entry name" value="Quinoprotein alcohol dehydrogenase-like"/>
    <property type="match status" value="2"/>
</dbReference>
<dbReference type="Pfam" id="PF13360">
    <property type="entry name" value="PQQ_2"/>
    <property type="match status" value="2"/>
</dbReference>
<dbReference type="AlphaFoldDB" id="A0A6J4V3W6"/>
<dbReference type="PANTHER" id="PTHR34512">
    <property type="entry name" value="CELL SURFACE PROTEIN"/>
    <property type="match status" value="1"/>
</dbReference>
<evidence type="ECO:0000259" key="1">
    <source>
        <dbReference type="Pfam" id="PF13360"/>
    </source>
</evidence>
<dbReference type="SMART" id="SM00564">
    <property type="entry name" value="PQQ"/>
    <property type="match status" value="7"/>
</dbReference>
<feature type="domain" description="Pyrrolo-quinoline quinone repeat" evidence="1">
    <location>
        <begin position="151"/>
        <end position="250"/>
    </location>
</feature>
<protein>
    <recommendedName>
        <fullName evidence="1">Pyrrolo-quinoline quinone repeat domain-containing protein</fullName>
    </recommendedName>
</protein>
<gene>
    <name evidence="2" type="ORF">AVDCRST_MAG73-3992</name>
</gene>
<accession>A0A6J4V3W6</accession>
<evidence type="ECO:0000313" key="2">
    <source>
        <dbReference type="EMBL" id="CAA9564014.1"/>
    </source>
</evidence>
<dbReference type="InterPro" id="IPR002372">
    <property type="entry name" value="PQQ_rpt_dom"/>
</dbReference>